<organism evidence="13">
    <name type="scientific">Taenia asiatica</name>
    <name type="common">Asian tapeworm</name>
    <dbReference type="NCBI Taxonomy" id="60517"/>
    <lineage>
        <taxon>Eukaryota</taxon>
        <taxon>Metazoa</taxon>
        <taxon>Spiralia</taxon>
        <taxon>Lophotrochozoa</taxon>
        <taxon>Platyhelminthes</taxon>
        <taxon>Cestoda</taxon>
        <taxon>Eucestoda</taxon>
        <taxon>Cyclophyllidea</taxon>
        <taxon>Taeniidae</taxon>
        <taxon>Taenia</taxon>
    </lineage>
</organism>
<evidence type="ECO:0000256" key="2">
    <source>
        <dbReference type="ARBA" id="ARBA00004922"/>
    </source>
</evidence>
<sequence>MNETDPEFFPAITSANHPHCLAFRQSFPMITRPNGDMNIAFTLVVHKDALQIARLLRMIYRVNNYYCIHLDARSSQQFQEAIQGVATCFGPNVELVPVERRGAVNWGDESVLLPQLICARQALLSDPTWHYLINIVGQEFPLKTNLELVAALKALNGSNLVEAFPITRFKGWATWYKGTIYGAFRREFVYEAVIGTAMAPIRTTILQHGMFYHPDELFFSTLAYNPHLKLPGACLIAPPPMSEVNLGFLAKFVVWRDYNIACPTKYTRSVCILGMPHVSQLRKLPHLFANKFYADYHPEAYDLMEEWYFEKLVKELASGTYTASSFDISVYANRSCSRQHL</sequence>
<name>A0A0R3W3N5_TAEAS</name>
<keyword evidence="7" id="KW-1133">Transmembrane helix</keyword>
<dbReference type="PANTHER" id="PTHR19297:SF191">
    <property type="entry name" value="PROTEIN XYLOSYLTRANSFERASE"/>
    <property type="match status" value="1"/>
</dbReference>
<evidence type="ECO:0000313" key="12">
    <source>
        <dbReference type="Proteomes" id="UP000282613"/>
    </source>
</evidence>
<accession>A0A0R3W3N5</accession>
<dbReference type="OrthoDB" id="2019572at2759"/>
<proteinExistence type="inferred from homology"/>
<evidence type="ECO:0000256" key="9">
    <source>
        <dbReference type="ARBA" id="ARBA00023180"/>
    </source>
</evidence>
<dbReference type="STRING" id="60517.A0A0R3W3N5"/>
<keyword evidence="5" id="KW-0812">Transmembrane</keyword>
<keyword evidence="12" id="KW-1185">Reference proteome</keyword>
<dbReference type="WBParaSite" id="TASK_0000455001-mRNA-1">
    <property type="protein sequence ID" value="TASK_0000455001-mRNA-1"/>
    <property type="gene ID" value="TASK_0000455001"/>
</dbReference>
<evidence type="ECO:0000256" key="1">
    <source>
        <dbReference type="ARBA" id="ARBA00004606"/>
    </source>
</evidence>
<reference evidence="11 12" key="2">
    <citation type="submission" date="2018-11" db="EMBL/GenBank/DDBJ databases">
        <authorList>
            <consortium name="Pathogen Informatics"/>
        </authorList>
    </citation>
    <scope>NUCLEOTIDE SEQUENCE [LARGE SCALE GENOMIC DNA]</scope>
</reference>
<comment type="pathway">
    <text evidence="2">Protein modification; protein glycosylation.</text>
</comment>
<evidence type="ECO:0000313" key="13">
    <source>
        <dbReference type="WBParaSite" id="TASK_0000455001-mRNA-1"/>
    </source>
</evidence>
<evidence type="ECO:0000256" key="7">
    <source>
        <dbReference type="ARBA" id="ARBA00022989"/>
    </source>
</evidence>
<dbReference type="Pfam" id="PF02485">
    <property type="entry name" value="Branch"/>
    <property type="match status" value="1"/>
</dbReference>
<keyword evidence="9" id="KW-0325">Glycoprotein</keyword>
<dbReference type="GO" id="GO:0008375">
    <property type="term" value="F:acetylglucosaminyltransferase activity"/>
    <property type="evidence" value="ECO:0007669"/>
    <property type="project" value="TreeGrafter"/>
</dbReference>
<evidence type="ECO:0000256" key="4">
    <source>
        <dbReference type="ARBA" id="ARBA00022679"/>
    </source>
</evidence>
<dbReference type="Proteomes" id="UP000282613">
    <property type="component" value="Unassembled WGS sequence"/>
</dbReference>
<keyword evidence="4" id="KW-0808">Transferase</keyword>
<keyword evidence="3" id="KW-0328">Glycosyltransferase</keyword>
<comment type="similarity">
    <text evidence="10">Belongs to the glycosyltransferase 14 family.</text>
</comment>
<evidence type="ECO:0000256" key="5">
    <source>
        <dbReference type="ARBA" id="ARBA00022692"/>
    </source>
</evidence>
<dbReference type="AlphaFoldDB" id="A0A0R3W3N5"/>
<reference evidence="13" key="1">
    <citation type="submission" date="2016-04" db="UniProtKB">
        <authorList>
            <consortium name="WormBaseParasite"/>
        </authorList>
    </citation>
    <scope>IDENTIFICATION</scope>
</reference>
<comment type="subcellular location">
    <subcellularLocation>
        <location evidence="1">Membrane</location>
        <topology evidence="1">Single-pass type II membrane protein</topology>
    </subcellularLocation>
</comment>
<keyword evidence="8" id="KW-0472">Membrane</keyword>
<evidence type="ECO:0000256" key="3">
    <source>
        <dbReference type="ARBA" id="ARBA00022676"/>
    </source>
</evidence>
<evidence type="ECO:0000256" key="10">
    <source>
        <dbReference type="ARBA" id="ARBA00038150"/>
    </source>
</evidence>
<dbReference type="PANTHER" id="PTHR19297">
    <property type="entry name" value="GLYCOSYLTRANSFERASE 14 FAMILY MEMBER"/>
    <property type="match status" value="1"/>
</dbReference>
<dbReference type="InterPro" id="IPR003406">
    <property type="entry name" value="Glyco_trans_14"/>
</dbReference>
<dbReference type="EMBL" id="UYRS01018356">
    <property type="protein sequence ID" value="VDK33619.1"/>
    <property type="molecule type" value="Genomic_DNA"/>
</dbReference>
<protein>
    <submittedName>
        <fullName evidence="13">Protein xylosyltransferase</fullName>
    </submittedName>
</protein>
<evidence type="ECO:0000256" key="6">
    <source>
        <dbReference type="ARBA" id="ARBA00022968"/>
    </source>
</evidence>
<keyword evidence="6" id="KW-0735">Signal-anchor</keyword>
<evidence type="ECO:0000256" key="8">
    <source>
        <dbReference type="ARBA" id="ARBA00023136"/>
    </source>
</evidence>
<gene>
    <name evidence="11" type="ORF">TASK_LOCUS4551</name>
</gene>
<evidence type="ECO:0000313" key="11">
    <source>
        <dbReference type="EMBL" id="VDK33619.1"/>
    </source>
</evidence>
<dbReference type="GO" id="GO:0016020">
    <property type="term" value="C:membrane"/>
    <property type="evidence" value="ECO:0007669"/>
    <property type="project" value="UniProtKB-SubCell"/>
</dbReference>